<dbReference type="Proteomes" id="UP001231197">
    <property type="component" value="Unassembled WGS sequence"/>
</dbReference>
<dbReference type="PANTHER" id="PTHR10161:SF14">
    <property type="entry name" value="TARTRATE-RESISTANT ACID PHOSPHATASE TYPE 5"/>
    <property type="match status" value="1"/>
</dbReference>
<evidence type="ECO:0000313" key="6">
    <source>
        <dbReference type="Proteomes" id="UP001231197"/>
    </source>
</evidence>
<proteinExistence type="predicted"/>
<dbReference type="Gene3D" id="3.60.21.10">
    <property type="match status" value="1"/>
</dbReference>
<evidence type="ECO:0000259" key="4">
    <source>
        <dbReference type="Pfam" id="PF03865"/>
    </source>
</evidence>
<dbReference type="InterPro" id="IPR005565">
    <property type="entry name" value="Hemolysn_activator_HlyB_C"/>
</dbReference>
<dbReference type="SUPFAM" id="SSF56300">
    <property type="entry name" value="Metallo-dependent phosphatases"/>
    <property type="match status" value="1"/>
</dbReference>
<keyword evidence="6" id="KW-1185">Reference proteome</keyword>
<evidence type="ECO:0000313" key="5">
    <source>
        <dbReference type="EMBL" id="MDN3491207.1"/>
    </source>
</evidence>
<sequence length="1234" mass="141201">MNNTYRILTLVILAMLYQGCATSKALYRDEVDKNNVLPQKKVDKIFYLIGDAGKSPYGGMSKALTAFKNHTADRNTSNDFALFLGDNIYPSGLPDEGEKGRESAVNALDGQVKALEGFNGEILFIPGNHDWYSDGLVGLKREERYLEEALGKDAYRPDNGCPLESIDVSETIQLIVIDTQWYLENWNNHPTINDECEIKTRERFFEELEGELKKAQNKTIVFAMHHPMYTNGIHGGQYAALKHLFPTQKKLPLPVLASLATQIRTQGGVSIQDRYNERYNNLMNRLETMTLDTENVVFVSGHEHTLQYLEKGKIKQIVSGSGAKESYADLSNTGLFTYGKQGFAELTIFEDGSSWVTMYGAENGIATKLFVKEVFPPTEQYDVSHLPESFPQDIEVSIYTKEQTDKSDFFKSIWGDHYRKIYGKQITAKVATLDTLYGGLEIVRTGGGHQTRSLRLKTKDGRELNMRALKKSATQYLQTVLFKDTYIQDEFERTAVESLILDFYTAAHPYAFMVVPDLSDAAEIYHTNPRIFYIPKHKYLGRYNKDYGDELYMIEERPEDNYTDERNFGYADDIESTHDIIEKIREDEKYKIDDNAYVRARLFDMLIGDWDRHQDQWRWAQFDQDNGDKLFKPIPRDRDQVFSNFDGGLLDVMKVIAGSSKQLQVYDETLDDIKWMNSAGIKLDRVLIQQSTKEQWLKHAKFLQNNITDEVIEEAFSKVPETAQDETLNDIKEKLKGRRANLVDIATRYYQHLNGLVILTGTDKDDYIEVTRTDNNKTHVKISRIKGGEKADIIVDKTFDKSITKEIWIYGLDDKDIFEVKGKAKNLIFTRLIGGQENDTYIIKNGRQVKIYDHQSKPNTIQEKKGGTLRLTDVYKLNLFDFQKSITSAGVITPAVGFNPDDGVSLGISFSKTKKGFQRNPFSQQHRFKGGYFFATNGFSINYDAEFANIKDDWNLHVGGRFTSENFSNNFFGYGNETDNLDDERDLDYNRVKTSIYMAKVGILKKGNFGSDYGFRTIFEAIQIGETNDRFIANFANDSDGFYKRRMFGALEAEYTYESYDKKLAPTRGMTFLLNLGVKTEFEDTKNTYGYINSNLGFYNAISKNRKLVLKTDLRTQFRIGDDLIFYQASHIGERNGLRGFRNERFTGRNALVGSSDLRYSFNTFKTGILPLQVGVFGGFDIGRVWFKGDYSDKWHNDYGGGFWVTAAESLSGTFNLFNSVEGLRFSFGFGLNF</sequence>
<keyword evidence="2" id="KW-0378">Hydrolase</keyword>
<gene>
    <name evidence="5" type="ORF">QMA06_00630</name>
</gene>
<evidence type="ECO:0000256" key="1">
    <source>
        <dbReference type="ARBA" id="ARBA00022729"/>
    </source>
</evidence>
<dbReference type="PANTHER" id="PTHR10161">
    <property type="entry name" value="TARTRATE-RESISTANT ACID PHOSPHATASE TYPE 5"/>
    <property type="match status" value="1"/>
</dbReference>
<dbReference type="InterPro" id="IPR051558">
    <property type="entry name" value="Metallophosphoesterase_PAP"/>
</dbReference>
<evidence type="ECO:0000259" key="3">
    <source>
        <dbReference type="Pfam" id="PF00149"/>
    </source>
</evidence>
<name>A0ABT7ZQB7_9FLAO</name>
<comment type="caution">
    <text evidence="5">The sequence shown here is derived from an EMBL/GenBank/DDBJ whole genome shotgun (WGS) entry which is preliminary data.</text>
</comment>
<dbReference type="EMBL" id="JASDDK010000001">
    <property type="protein sequence ID" value="MDN3491207.1"/>
    <property type="molecule type" value="Genomic_DNA"/>
</dbReference>
<keyword evidence="1" id="KW-0732">Signal</keyword>
<dbReference type="Pfam" id="PF00149">
    <property type="entry name" value="Metallophos"/>
    <property type="match status" value="1"/>
</dbReference>
<accession>A0ABT7ZQB7</accession>
<reference evidence="5 6" key="1">
    <citation type="journal article" date="2023" name="Int. J. Syst. Evol. Microbiol.">
        <title>Winogradskyella bathintestinalis sp. nov., isolated from the intestine of the deep-sea loosejaw dragonfish, Malacosteus niger.</title>
        <authorList>
            <person name="Uniacke-Lowe S."/>
            <person name="Johnson C.N."/>
            <person name="Stanton C."/>
            <person name="Hill C."/>
            <person name="Ross P."/>
        </authorList>
    </citation>
    <scope>NUCLEOTIDE SEQUENCE [LARGE SCALE GENOMIC DNA]</scope>
    <source>
        <strain evidence="5 6">APC 3343</strain>
    </source>
</reference>
<evidence type="ECO:0000256" key="2">
    <source>
        <dbReference type="ARBA" id="ARBA00022801"/>
    </source>
</evidence>
<organism evidence="5 6">
    <name type="scientific">Winogradskyella bathintestinalis</name>
    <dbReference type="NCBI Taxonomy" id="3035208"/>
    <lineage>
        <taxon>Bacteria</taxon>
        <taxon>Pseudomonadati</taxon>
        <taxon>Bacteroidota</taxon>
        <taxon>Flavobacteriia</taxon>
        <taxon>Flavobacteriales</taxon>
        <taxon>Flavobacteriaceae</taxon>
        <taxon>Winogradskyella</taxon>
    </lineage>
</organism>
<dbReference type="InterPro" id="IPR029052">
    <property type="entry name" value="Metallo-depent_PP-like"/>
</dbReference>
<dbReference type="InterPro" id="IPR004843">
    <property type="entry name" value="Calcineurin-like_PHP"/>
</dbReference>
<protein>
    <submittedName>
        <fullName evidence="5">Metallophosphoesterase</fullName>
    </submittedName>
</protein>
<dbReference type="Pfam" id="PF03865">
    <property type="entry name" value="ShlB"/>
    <property type="match status" value="1"/>
</dbReference>
<feature type="domain" description="Haemolysin activator HlyB C-terminal" evidence="4">
    <location>
        <begin position="1060"/>
        <end position="1189"/>
    </location>
</feature>
<feature type="domain" description="Calcineurin-like phosphoesterase" evidence="3">
    <location>
        <begin position="47"/>
        <end position="242"/>
    </location>
</feature>
<dbReference type="RefSeq" id="WP_290204950.1">
    <property type="nucleotide sequence ID" value="NZ_JASDDK010000001.1"/>
</dbReference>